<evidence type="ECO:0000313" key="6">
    <source>
        <dbReference type="EMBL" id="MBB5347385.1"/>
    </source>
</evidence>
<feature type="transmembrane region" description="Helical" evidence="5">
    <location>
        <begin position="128"/>
        <end position="146"/>
    </location>
</feature>
<dbReference type="Proteomes" id="UP000539642">
    <property type="component" value="Unassembled WGS sequence"/>
</dbReference>
<feature type="transmembrane region" description="Helical" evidence="5">
    <location>
        <begin position="94"/>
        <end position="116"/>
    </location>
</feature>
<evidence type="ECO:0000256" key="3">
    <source>
        <dbReference type="ARBA" id="ARBA00022989"/>
    </source>
</evidence>
<keyword evidence="3 5" id="KW-1133">Transmembrane helix</keyword>
<comment type="caution">
    <text evidence="6">The sequence shown here is derived from an EMBL/GenBank/DDBJ whole genome shotgun (WGS) entry which is preliminary data.</text>
</comment>
<feature type="transmembrane region" description="Helical" evidence="5">
    <location>
        <begin position="281"/>
        <end position="304"/>
    </location>
</feature>
<reference evidence="6 7" key="1">
    <citation type="submission" date="2020-08" db="EMBL/GenBank/DDBJ databases">
        <title>Genomic Encyclopedia of Type Strains, Phase IV (KMG-IV): sequencing the most valuable type-strain genomes for metagenomic binning, comparative biology and taxonomic classification.</title>
        <authorList>
            <person name="Goeker M."/>
        </authorList>
    </citation>
    <scope>NUCLEOTIDE SEQUENCE [LARGE SCALE GENOMIC DNA]</scope>
    <source>
        <strain evidence="6 7">DSM 28570</strain>
    </source>
</reference>
<dbReference type="GO" id="GO:0016829">
    <property type="term" value="F:lyase activity"/>
    <property type="evidence" value="ECO:0007669"/>
    <property type="project" value="UniProtKB-KW"/>
</dbReference>
<protein>
    <submittedName>
        <fullName evidence="6">Formate hydrogenlyase subunit 4</fullName>
    </submittedName>
</protein>
<keyword evidence="4 5" id="KW-0472">Membrane</keyword>
<evidence type="ECO:0000256" key="2">
    <source>
        <dbReference type="ARBA" id="ARBA00022692"/>
    </source>
</evidence>
<evidence type="ECO:0000256" key="5">
    <source>
        <dbReference type="SAM" id="Phobius"/>
    </source>
</evidence>
<dbReference type="InterPro" id="IPR052561">
    <property type="entry name" value="ComplexI_Subunit1"/>
</dbReference>
<accession>A0A840UP25</accession>
<evidence type="ECO:0000256" key="4">
    <source>
        <dbReference type="ARBA" id="ARBA00023136"/>
    </source>
</evidence>
<dbReference type="InterPro" id="IPR001694">
    <property type="entry name" value="NADH_UbQ_OxRdtase_su1/FPO"/>
</dbReference>
<keyword evidence="6" id="KW-0456">Lyase</keyword>
<comment type="subcellular location">
    <subcellularLocation>
        <location evidence="1">Membrane</location>
        <topology evidence="1">Multi-pass membrane protein</topology>
    </subcellularLocation>
</comment>
<organism evidence="6 7">
    <name type="scientific">Desulfoprunum benzoelyticum</name>
    <dbReference type="NCBI Taxonomy" id="1506996"/>
    <lineage>
        <taxon>Bacteria</taxon>
        <taxon>Pseudomonadati</taxon>
        <taxon>Thermodesulfobacteriota</taxon>
        <taxon>Desulfobulbia</taxon>
        <taxon>Desulfobulbales</taxon>
        <taxon>Desulfobulbaceae</taxon>
        <taxon>Desulfoprunum</taxon>
    </lineage>
</organism>
<dbReference type="Pfam" id="PF00146">
    <property type="entry name" value="NADHdh"/>
    <property type="match status" value="1"/>
</dbReference>
<dbReference type="PANTHER" id="PTHR43359:SF1">
    <property type="entry name" value="FORMATE HYDROGENLYASE SUBUNIT 4-RELATED"/>
    <property type="match status" value="1"/>
</dbReference>
<feature type="transmembrane region" description="Helical" evidence="5">
    <location>
        <begin position="247"/>
        <end position="269"/>
    </location>
</feature>
<keyword evidence="7" id="KW-1185">Reference proteome</keyword>
<gene>
    <name evidence="6" type="ORF">HNQ81_001101</name>
</gene>
<dbReference type="PANTHER" id="PTHR43359">
    <property type="entry name" value="FORMATE HYDROGENLYASE SUBUNIT 4"/>
    <property type="match status" value="1"/>
</dbReference>
<proteinExistence type="predicted"/>
<dbReference type="RefSeq" id="WP_183349120.1">
    <property type="nucleotide sequence ID" value="NZ_JACHEO010000004.1"/>
</dbReference>
<dbReference type="EMBL" id="JACHEO010000004">
    <property type="protein sequence ID" value="MBB5347385.1"/>
    <property type="molecule type" value="Genomic_DNA"/>
</dbReference>
<feature type="transmembrane region" description="Helical" evidence="5">
    <location>
        <begin position="166"/>
        <end position="186"/>
    </location>
</feature>
<name>A0A840UP25_9BACT</name>
<keyword evidence="2 5" id="KW-0812">Transmembrane</keyword>
<sequence length="305" mass="33208">MESLLSFMLALLLAPLFPGIINRTKAFVAGKQGPPLLMKYYTLAKLCRKGSVYSTSSSFVFKMGPTVSFTAALMPLLFIPLAGTAPLFSFHGDVIVLFYIMGIGRFFTIAAALDTASPFEGMGAAREAFFSTLAEATIFAVLILFYRVSGSLSLADYFHGENAVSLAGPTGALLLFVIVAMFMVLLTENSRVPVDDPQTHLELTMIHEVMILDHSGPDLALIELGAFFKLLFYSVFITHLLQPPVPAGILVNGLLFYGILTLVYVAVGVTESTMARFKMNLVPKYILTSFTLVFFAAILTMGFMQ</sequence>
<dbReference type="GO" id="GO:0005886">
    <property type="term" value="C:plasma membrane"/>
    <property type="evidence" value="ECO:0007669"/>
    <property type="project" value="TreeGrafter"/>
</dbReference>
<dbReference type="AlphaFoldDB" id="A0A840UP25"/>
<feature type="transmembrane region" description="Helical" evidence="5">
    <location>
        <begin position="219"/>
        <end position="241"/>
    </location>
</feature>
<evidence type="ECO:0000313" key="7">
    <source>
        <dbReference type="Proteomes" id="UP000539642"/>
    </source>
</evidence>
<evidence type="ECO:0000256" key="1">
    <source>
        <dbReference type="ARBA" id="ARBA00004141"/>
    </source>
</evidence>